<gene>
    <name evidence="1" type="ORF">PMACD_LOCUS5116</name>
</gene>
<sequence length="624" mass="72730">MDSTKKVNWKKTIKVPNKKHITGDLDNTAPISQILDELPYKNKEAFKFFGRNLRQRWSLMKHSLLPNYPLNTFNDDWDGQLLSNYFEPLRYKSVPPQVITCIHNIGKKDPVVEYMQEKLEWNRKLLIHAYTASAYKYEQRLETLNEDVISCPKAIVSMAELLNNDPEPFFDANYNWYYAGFGNLQLILLFDRQYLMYSEFSILYLKDFNKKEVKITSNEPVASFECGKDCNILEVVHSIESIPIVAVRTRNIIFILKIKTGNEFEFEKITVLETEKPFVSISFDSFHKKVLYATLIDSNMYLINVETLLAKIILLKANTNKPLNNWNIVLSTKRDYYVNVSGNAIHVYDKRTNALEHAYNNIKSIVDETCCNPITVARQFDSSNYLYFGTNHHLFLLDLRFVKQYQLQATQRWTHGMEFPPVYINKCNFERNKDLLCLSSQWCEDMCVISDNKKGEFLSSDNSITIPYRPPSILSVLQEARSHLSCDDIYNPLDSRLSTAITGTLLIEQANSYDILMLNSLGDITHHTLYPEHMNSIVEDDSVRQLQDWSKSYKTSERIFEVSTMINIADVWKKLVKIPEDAQLVTDVEDEQFNIDEIKETFEKEEIDVELKEVWLEGMETTDE</sequence>
<accession>A0A821QRZ3</accession>
<evidence type="ECO:0000313" key="1">
    <source>
        <dbReference type="EMBL" id="CAF4828942.1"/>
    </source>
</evidence>
<reference evidence="1" key="1">
    <citation type="submission" date="2021-02" db="EMBL/GenBank/DDBJ databases">
        <authorList>
            <person name="Steward A R."/>
        </authorList>
    </citation>
    <scope>NUCLEOTIDE SEQUENCE</scope>
</reference>
<proteinExistence type="predicted"/>
<organism evidence="1 2">
    <name type="scientific">Pieris macdunnoughi</name>
    <dbReference type="NCBI Taxonomy" id="345717"/>
    <lineage>
        <taxon>Eukaryota</taxon>
        <taxon>Metazoa</taxon>
        <taxon>Ecdysozoa</taxon>
        <taxon>Arthropoda</taxon>
        <taxon>Hexapoda</taxon>
        <taxon>Insecta</taxon>
        <taxon>Pterygota</taxon>
        <taxon>Neoptera</taxon>
        <taxon>Endopterygota</taxon>
        <taxon>Lepidoptera</taxon>
        <taxon>Glossata</taxon>
        <taxon>Ditrysia</taxon>
        <taxon>Papilionoidea</taxon>
        <taxon>Pieridae</taxon>
        <taxon>Pierinae</taxon>
        <taxon>Pieris</taxon>
    </lineage>
</organism>
<dbReference type="SUPFAM" id="SSF50969">
    <property type="entry name" value="YVTN repeat-like/Quinoprotein amine dehydrogenase"/>
    <property type="match status" value="1"/>
</dbReference>
<protein>
    <submittedName>
        <fullName evidence="1">Uncharacterized protein</fullName>
    </submittedName>
</protein>
<dbReference type="Proteomes" id="UP000663880">
    <property type="component" value="Unassembled WGS sequence"/>
</dbReference>
<evidence type="ECO:0000313" key="2">
    <source>
        <dbReference type="Proteomes" id="UP000663880"/>
    </source>
</evidence>
<dbReference type="EMBL" id="CAJOBZ010000009">
    <property type="protein sequence ID" value="CAF4828942.1"/>
    <property type="molecule type" value="Genomic_DNA"/>
</dbReference>
<keyword evidence="2" id="KW-1185">Reference proteome</keyword>
<dbReference type="AlphaFoldDB" id="A0A821QRZ3"/>
<dbReference type="InterPro" id="IPR011044">
    <property type="entry name" value="Quino_amine_DH_bsu"/>
</dbReference>
<dbReference type="OrthoDB" id="8195041at2759"/>
<comment type="caution">
    <text evidence="1">The sequence shown here is derived from an EMBL/GenBank/DDBJ whole genome shotgun (WGS) entry which is preliminary data.</text>
</comment>
<name>A0A821QRZ3_9NEOP</name>